<dbReference type="Proteomes" id="UP001140217">
    <property type="component" value="Unassembled WGS sequence"/>
</dbReference>
<accession>A0A9W8LJ50</accession>
<name>A0A9W8LJ50_9FUNG</name>
<dbReference type="Gene3D" id="3.80.10.10">
    <property type="entry name" value="Ribonuclease Inhibitor"/>
    <property type="match status" value="1"/>
</dbReference>
<reference evidence="1" key="1">
    <citation type="submission" date="2022-07" db="EMBL/GenBank/DDBJ databases">
        <title>Phylogenomic reconstructions and comparative analyses of Kickxellomycotina fungi.</title>
        <authorList>
            <person name="Reynolds N.K."/>
            <person name="Stajich J.E."/>
            <person name="Barry K."/>
            <person name="Grigoriev I.V."/>
            <person name="Crous P."/>
            <person name="Smith M.E."/>
        </authorList>
    </citation>
    <scope>NUCLEOTIDE SEQUENCE</scope>
    <source>
        <strain evidence="1">NBRC 105414</strain>
    </source>
</reference>
<gene>
    <name evidence="1" type="ORF">H4R18_002169</name>
</gene>
<evidence type="ECO:0000313" key="2">
    <source>
        <dbReference type="Proteomes" id="UP001140217"/>
    </source>
</evidence>
<comment type="caution">
    <text evidence="1">The sequence shown here is derived from an EMBL/GenBank/DDBJ whole genome shotgun (WGS) entry which is preliminary data.</text>
</comment>
<evidence type="ECO:0000313" key="1">
    <source>
        <dbReference type="EMBL" id="KAJ2782601.1"/>
    </source>
</evidence>
<dbReference type="OrthoDB" id="5520676at2759"/>
<evidence type="ECO:0008006" key="3">
    <source>
        <dbReference type="Google" id="ProtNLM"/>
    </source>
</evidence>
<sequence length="431" mass="48939">MHLCDLPNDILLLIVRQVYVLYHEAQYSIHDICYGISPDSREHTTIYTNLDFVSSVGCLHLVNRVNIEVKSDIEPFQWLDTMIQRMRAAREQWDAVRTLHLDIDGRPFRSMDWDVIARSTQGIPAALTAMFPRVQRLSFYSLAYDPAVDRVAGRVAAHYADQLRTLRSGRVIVKLPGVVFRGLRDVSIRCAHKDRGELPHIDPTELRRLRLPSCPGDHSWAAFSADGDESQDIQFPRLRVLCLSSHQKPTTSWTDESKRKGRLHFPALKVLKVYCEDGVPHGLERGVFPKRIDRVDTASTSLTRLDASMNINLDAMVALIRRLPRLSSLRIRQVKAYDIPPGISVPEPGADRLVEPISTTLKTVRITFDCDNKNPEPAVLTLKYLLLAVPSLSTISVYDIPGDPMDGFVEDHANQYPHLARLRTNFHKLRC</sequence>
<keyword evidence="2" id="KW-1185">Reference proteome</keyword>
<dbReference type="InterPro" id="IPR032675">
    <property type="entry name" value="LRR_dom_sf"/>
</dbReference>
<protein>
    <recommendedName>
        <fullName evidence="3">F-box domain-containing protein</fullName>
    </recommendedName>
</protein>
<organism evidence="1 2">
    <name type="scientific">Coemansia javaensis</name>
    <dbReference type="NCBI Taxonomy" id="2761396"/>
    <lineage>
        <taxon>Eukaryota</taxon>
        <taxon>Fungi</taxon>
        <taxon>Fungi incertae sedis</taxon>
        <taxon>Zoopagomycota</taxon>
        <taxon>Kickxellomycotina</taxon>
        <taxon>Kickxellomycetes</taxon>
        <taxon>Kickxellales</taxon>
        <taxon>Kickxellaceae</taxon>
        <taxon>Coemansia</taxon>
    </lineage>
</organism>
<dbReference type="AlphaFoldDB" id="A0A9W8LJ50"/>
<dbReference type="EMBL" id="JANBUL010000068">
    <property type="protein sequence ID" value="KAJ2782601.1"/>
    <property type="molecule type" value="Genomic_DNA"/>
</dbReference>
<proteinExistence type="predicted"/>